<dbReference type="PANTHER" id="PTHR14003">
    <property type="entry name" value="TRANSCRIPTIONAL REPRESSOR PROTEIN YY"/>
    <property type="match status" value="1"/>
</dbReference>
<evidence type="ECO:0000256" key="1">
    <source>
        <dbReference type="ARBA" id="ARBA00004123"/>
    </source>
</evidence>
<dbReference type="GO" id="GO:0000785">
    <property type="term" value="C:chromatin"/>
    <property type="evidence" value="ECO:0007669"/>
    <property type="project" value="TreeGrafter"/>
</dbReference>
<dbReference type="Pfam" id="PF00096">
    <property type="entry name" value="zf-C2H2"/>
    <property type="match status" value="1"/>
</dbReference>
<dbReference type="FunFam" id="3.30.160.60:FF:001289">
    <property type="entry name" value="Zinc finger protein 574"/>
    <property type="match status" value="1"/>
</dbReference>
<evidence type="ECO:0000256" key="11">
    <source>
        <dbReference type="PROSITE-ProRule" id="PRU00042"/>
    </source>
</evidence>
<keyword evidence="4" id="KW-0677">Repeat</keyword>
<dbReference type="Gene3D" id="3.30.160.60">
    <property type="entry name" value="Classic Zinc Finger"/>
    <property type="match status" value="3"/>
</dbReference>
<keyword evidence="7" id="KW-0805">Transcription regulation</keyword>
<feature type="compositionally biased region" description="Polar residues" evidence="12">
    <location>
        <begin position="218"/>
        <end position="232"/>
    </location>
</feature>
<evidence type="ECO:0000256" key="8">
    <source>
        <dbReference type="ARBA" id="ARBA00023125"/>
    </source>
</evidence>
<evidence type="ECO:0000256" key="5">
    <source>
        <dbReference type="ARBA" id="ARBA00022771"/>
    </source>
</evidence>
<sequence length="432" mass="47389">MTSHRVLQSQLSSIMEALTRAAVLEISELLEESCAGWKARFPAATWRTRRCGGGWSSWRPSSPGEGGWRAAAGRRRQLGGSLWRSLSVTAVGAKQQKTEFPSSGRVSVCETAVEMTHAIKEDSSSRAAEESREQGVVVLIKEETTKEEVSDDADDLLLNGKVRQEQTVKYPEVAHSFTAEVSIQAKSTEWEELEVGSAVQLSDTDDSEAGPSGETRLWDQNSEVTSERQNSQSAPGSPGRGGDSSDVVFDVESDCESPDKQFLVVGASGGKNLLLPGTSELKIGGSLISYDSDICCSSWTNQSLPSHRLLDNNSSDMNVPAFPLALQLAGSQLDPVEMNRFCRDRRFVCSYCGKWFTSGRSLETHVRVHTGERPYSCAQCGKRFTQSGHLKTHQSVHTGERPFGCTHCGKRFAGKQNLRIHLQKHHPDQQQL</sequence>
<keyword evidence="3" id="KW-0479">Metal-binding</keyword>
<dbReference type="GO" id="GO:0008270">
    <property type="term" value="F:zinc ion binding"/>
    <property type="evidence" value="ECO:0007669"/>
    <property type="project" value="UniProtKB-KW"/>
</dbReference>
<evidence type="ECO:0000313" key="14">
    <source>
        <dbReference type="EMBL" id="KAK1878911.1"/>
    </source>
</evidence>
<comment type="subcellular location">
    <subcellularLocation>
        <location evidence="1">Nucleus</location>
    </subcellularLocation>
</comment>
<dbReference type="PANTHER" id="PTHR14003:SF19">
    <property type="entry name" value="YY2 TRANSCRIPTION FACTOR"/>
    <property type="match status" value="1"/>
</dbReference>
<comment type="caution">
    <text evidence="14">The sequence shown here is derived from an EMBL/GenBank/DDBJ whole genome shotgun (WGS) entry which is preliminary data.</text>
</comment>
<gene>
    <name evidence="14" type="ORF">KUDE01_027034</name>
</gene>
<evidence type="ECO:0000256" key="9">
    <source>
        <dbReference type="ARBA" id="ARBA00023163"/>
    </source>
</evidence>
<keyword evidence="6" id="KW-0862">Zinc</keyword>
<evidence type="ECO:0000256" key="3">
    <source>
        <dbReference type="ARBA" id="ARBA00022723"/>
    </source>
</evidence>
<feature type="domain" description="C2H2-type" evidence="13">
    <location>
        <begin position="347"/>
        <end position="374"/>
    </location>
</feature>
<reference evidence="14" key="1">
    <citation type="submission" date="2023-04" db="EMBL/GenBank/DDBJ databases">
        <title>Chromosome-level genome of Chaenocephalus aceratus.</title>
        <authorList>
            <person name="Park H."/>
        </authorList>
    </citation>
    <scope>NUCLEOTIDE SEQUENCE</scope>
    <source>
        <strain evidence="14">DE</strain>
        <tissue evidence="14">Muscle</tissue>
    </source>
</reference>
<dbReference type="PROSITE" id="PS00028">
    <property type="entry name" value="ZINC_FINGER_C2H2_1"/>
    <property type="match status" value="3"/>
</dbReference>
<dbReference type="InterPro" id="IPR036236">
    <property type="entry name" value="Znf_C2H2_sf"/>
</dbReference>
<dbReference type="AlphaFoldDB" id="A0AAD9B950"/>
<organism evidence="14 15">
    <name type="scientific">Dissostichus eleginoides</name>
    <name type="common">Patagonian toothfish</name>
    <name type="synonym">Dissostichus amissus</name>
    <dbReference type="NCBI Taxonomy" id="100907"/>
    <lineage>
        <taxon>Eukaryota</taxon>
        <taxon>Metazoa</taxon>
        <taxon>Chordata</taxon>
        <taxon>Craniata</taxon>
        <taxon>Vertebrata</taxon>
        <taxon>Euteleostomi</taxon>
        <taxon>Actinopterygii</taxon>
        <taxon>Neopterygii</taxon>
        <taxon>Teleostei</taxon>
        <taxon>Neoteleostei</taxon>
        <taxon>Acanthomorphata</taxon>
        <taxon>Eupercaria</taxon>
        <taxon>Perciformes</taxon>
        <taxon>Notothenioidei</taxon>
        <taxon>Nototheniidae</taxon>
        <taxon>Dissostichus</taxon>
    </lineage>
</organism>
<evidence type="ECO:0000259" key="13">
    <source>
        <dbReference type="PROSITE" id="PS50157"/>
    </source>
</evidence>
<keyword evidence="8" id="KW-0238">DNA-binding</keyword>
<evidence type="ECO:0000256" key="10">
    <source>
        <dbReference type="ARBA" id="ARBA00023242"/>
    </source>
</evidence>
<dbReference type="PROSITE" id="PS50157">
    <property type="entry name" value="ZINC_FINGER_C2H2_2"/>
    <property type="match status" value="3"/>
</dbReference>
<dbReference type="GO" id="GO:0031519">
    <property type="term" value="C:PcG protein complex"/>
    <property type="evidence" value="ECO:0007669"/>
    <property type="project" value="TreeGrafter"/>
</dbReference>
<dbReference type="GO" id="GO:0005667">
    <property type="term" value="C:transcription regulator complex"/>
    <property type="evidence" value="ECO:0007669"/>
    <property type="project" value="TreeGrafter"/>
</dbReference>
<dbReference type="Pfam" id="PF13894">
    <property type="entry name" value="zf-C2H2_4"/>
    <property type="match status" value="2"/>
</dbReference>
<dbReference type="GO" id="GO:0000981">
    <property type="term" value="F:DNA-binding transcription factor activity, RNA polymerase II-specific"/>
    <property type="evidence" value="ECO:0007669"/>
    <property type="project" value="TreeGrafter"/>
</dbReference>
<evidence type="ECO:0000256" key="6">
    <source>
        <dbReference type="ARBA" id="ARBA00022833"/>
    </source>
</evidence>
<dbReference type="GO" id="GO:0000978">
    <property type="term" value="F:RNA polymerase II cis-regulatory region sequence-specific DNA binding"/>
    <property type="evidence" value="ECO:0007669"/>
    <property type="project" value="TreeGrafter"/>
</dbReference>
<keyword evidence="9" id="KW-0804">Transcription</keyword>
<evidence type="ECO:0000313" key="15">
    <source>
        <dbReference type="Proteomes" id="UP001228049"/>
    </source>
</evidence>
<feature type="region of interest" description="Disordered" evidence="12">
    <location>
        <begin position="195"/>
        <end position="250"/>
    </location>
</feature>
<keyword evidence="10" id="KW-0539">Nucleus</keyword>
<evidence type="ECO:0000256" key="4">
    <source>
        <dbReference type="ARBA" id="ARBA00022737"/>
    </source>
</evidence>
<dbReference type="SUPFAM" id="SSF57667">
    <property type="entry name" value="beta-beta-alpha zinc fingers"/>
    <property type="match status" value="2"/>
</dbReference>
<dbReference type="EMBL" id="JASDAP010000026">
    <property type="protein sequence ID" value="KAK1878911.1"/>
    <property type="molecule type" value="Genomic_DNA"/>
</dbReference>
<accession>A0AAD9B950</accession>
<keyword evidence="5 11" id="KW-0863">Zinc-finger</keyword>
<comment type="similarity">
    <text evidence="2">Belongs to the krueppel C2H2-type zinc-finger protein family.</text>
</comment>
<evidence type="ECO:0000256" key="2">
    <source>
        <dbReference type="ARBA" id="ARBA00006991"/>
    </source>
</evidence>
<dbReference type="InterPro" id="IPR013087">
    <property type="entry name" value="Znf_C2H2_type"/>
</dbReference>
<keyword evidence="15" id="KW-1185">Reference proteome</keyword>
<proteinExistence type="inferred from homology"/>
<evidence type="ECO:0000256" key="7">
    <source>
        <dbReference type="ARBA" id="ARBA00023015"/>
    </source>
</evidence>
<feature type="domain" description="C2H2-type" evidence="13">
    <location>
        <begin position="403"/>
        <end position="430"/>
    </location>
</feature>
<protein>
    <submittedName>
        <fullName evidence="14">Zinc finger protein 777</fullName>
    </submittedName>
</protein>
<dbReference type="Proteomes" id="UP001228049">
    <property type="component" value="Unassembled WGS sequence"/>
</dbReference>
<feature type="domain" description="C2H2-type" evidence="13">
    <location>
        <begin position="375"/>
        <end position="402"/>
    </location>
</feature>
<dbReference type="FunFam" id="3.30.160.60:FF:002716">
    <property type="entry name" value="Zinc finger protein 212"/>
    <property type="match status" value="1"/>
</dbReference>
<dbReference type="FunFam" id="3.30.160.60:FF:000193">
    <property type="entry name" value="Zinc finger protein 300"/>
    <property type="match status" value="1"/>
</dbReference>
<name>A0AAD9B950_DISEL</name>
<dbReference type="SMART" id="SM00355">
    <property type="entry name" value="ZnF_C2H2"/>
    <property type="match status" value="3"/>
</dbReference>
<evidence type="ECO:0000256" key="12">
    <source>
        <dbReference type="SAM" id="MobiDB-lite"/>
    </source>
</evidence>